<dbReference type="SUPFAM" id="SSF88713">
    <property type="entry name" value="Glycoside hydrolase/deacetylase"/>
    <property type="match status" value="1"/>
</dbReference>
<dbReference type="InterPro" id="IPR011330">
    <property type="entry name" value="Glyco_hydro/deAcase_b/a-brl"/>
</dbReference>
<keyword evidence="1" id="KW-0732">Signal</keyword>
<dbReference type="Pfam" id="PF04748">
    <property type="entry name" value="Polysacc_deac_2"/>
    <property type="match status" value="1"/>
</dbReference>
<organism evidence="2 3">
    <name type="scientific">Cellvibrio mixtus</name>
    <dbReference type="NCBI Taxonomy" id="39650"/>
    <lineage>
        <taxon>Bacteria</taxon>
        <taxon>Pseudomonadati</taxon>
        <taxon>Pseudomonadota</taxon>
        <taxon>Gammaproteobacteria</taxon>
        <taxon>Cellvibrionales</taxon>
        <taxon>Cellvibrionaceae</taxon>
        <taxon>Cellvibrio</taxon>
    </lineage>
</organism>
<evidence type="ECO:0000313" key="2">
    <source>
        <dbReference type="EMBL" id="OZY87253.1"/>
    </source>
</evidence>
<dbReference type="AlphaFoldDB" id="A0A266QBJ5"/>
<dbReference type="RefSeq" id="WP_094984706.1">
    <property type="nucleotide sequence ID" value="NZ_NHNI01000001.1"/>
</dbReference>
<dbReference type="PANTHER" id="PTHR30105:SF2">
    <property type="entry name" value="DIVERGENT POLYSACCHARIDE DEACETYLASE SUPERFAMILY"/>
    <property type="match status" value="1"/>
</dbReference>
<feature type="signal peptide" evidence="1">
    <location>
        <begin position="1"/>
        <end position="21"/>
    </location>
</feature>
<evidence type="ECO:0000313" key="3">
    <source>
        <dbReference type="Proteomes" id="UP000216101"/>
    </source>
</evidence>
<dbReference type="CDD" id="cd10936">
    <property type="entry name" value="CE4_DAC2"/>
    <property type="match status" value="1"/>
</dbReference>
<evidence type="ECO:0000256" key="1">
    <source>
        <dbReference type="SAM" id="SignalP"/>
    </source>
</evidence>
<dbReference type="GO" id="GO:0005975">
    <property type="term" value="P:carbohydrate metabolic process"/>
    <property type="evidence" value="ECO:0007669"/>
    <property type="project" value="InterPro"/>
</dbReference>
<sequence>MDKPKALILCHWLVGALSALAALCSASDSHPASPAAKPSHEMAQLAIIIDDLGYNLRLGQRTLNLAGDITVAVLPFTPHGQELAEYAYQQGKEVMLHAPMSNHHDYPLGRGGLRSGMSKAEFLRVLRQNLANVPHVKGVNNHMGSQLTEEPAPMGWLMAELQQRQLYFVDSRTSAQTQALIQAQHIGLPSRKRDVFLDDKRDTTVIYQQLVLALKKAQQQGSALAIGHPYPETLQVLEQLPELLSHYKVTLVKASRLMTSVTPRAAKVASTTYCLAPPASLWPSTWAPVDPFGYRPELAEIDE</sequence>
<comment type="caution">
    <text evidence="2">The sequence shown here is derived from an EMBL/GenBank/DDBJ whole genome shotgun (WGS) entry which is preliminary data.</text>
</comment>
<accession>A0A266QBJ5</accession>
<protein>
    <recommendedName>
        <fullName evidence="4">Divergent polysaccharide deacetylase family protein</fullName>
    </recommendedName>
</protein>
<dbReference type="Proteomes" id="UP000216101">
    <property type="component" value="Unassembled WGS sequence"/>
</dbReference>
<evidence type="ECO:0008006" key="4">
    <source>
        <dbReference type="Google" id="ProtNLM"/>
    </source>
</evidence>
<name>A0A266QBJ5_9GAMM</name>
<reference evidence="3" key="1">
    <citation type="submission" date="2017-05" db="EMBL/GenBank/DDBJ databases">
        <authorList>
            <person name="Barney B.M."/>
        </authorList>
    </citation>
    <scope>NUCLEOTIDE SEQUENCE [LARGE SCALE GENOMIC DNA]</scope>
    <source>
        <strain evidence="3">PSBB022</strain>
    </source>
</reference>
<dbReference type="PANTHER" id="PTHR30105">
    <property type="entry name" value="UNCHARACTERIZED YIBQ-RELATED"/>
    <property type="match status" value="1"/>
</dbReference>
<feature type="chain" id="PRO_5011995053" description="Divergent polysaccharide deacetylase family protein" evidence="1">
    <location>
        <begin position="22"/>
        <end position="303"/>
    </location>
</feature>
<gene>
    <name evidence="2" type="ORF">CBP51_09815</name>
</gene>
<dbReference type="EMBL" id="NHNI01000001">
    <property type="protein sequence ID" value="OZY87253.1"/>
    <property type="molecule type" value="Genomic_DNA"/>
</dbReference>
<dbReference type="InterPro" id="IPR006837">
    <property type="entry name" value="Divergent_DAC"/>
</dbReference>
<keyword evidence="3" id="KW-1185">Reference proteome</keyword>
<dbReference type="Gene3D" id="3.20.20.370">
    <property type="entry name" value="Glycoside hydrolase/deacetylase"/>
    <property type="match status" value="1"/>
</dbReference>
<proteinExistence type="predicted"/>